<evidence type="ECO:0000313" key="4">
    <source>
        <dbReference type="Proteomes" id="UP000002499"/>
    </source>
</evidence>
<dbReference type="AlphaFoldDB" id="E9EFS1"/>
<name>E9EFS1_METAQ</name>
<feature type="compositionally biased region" description="Basic residues" evidence="2">
    <location>
        <begin position="578"/>
        <end position="588"/>
    </location>
</feature>
<accession>E9EFS1</accession>
<feature type="region of interest" description="Disordered" evidence="2">
    <location>
        <begin position="411"/>
        <end position="588"/>
    </location>
</feature>
<evidence type="ECO:0000256" key="1">
    <source>
        <dbReference type="SAM" id="Coils"/>
    </source>
</evidence>
<feature type="compositionally biased region" description="Polar residues" evidence="2">
    <location>
        <begin position="546"/>
        <end position="559"/>
    </location>
</feature>
<dbReference type="GeneID" id="19253030"/>
<sequence>MPSFLDPVHFNQAMSNQAMPVLQAIASNEHLRHLRRFERDDPPPYVSSTESSDHEADFMVPPRCRQIPEELQAVMERPIDDYEAKLIASSLRQHLRPYDFYYAEAKFEESRFEENIPKGPLPPEFRTLNFSRRKGVVVRHNVKRRWEKLGVWNPDWGFAGRQMQPRDKYQDWKWWWEPAMAVNDLGSGNDYEYELAARAVRLRQNLARGEYAPVVPRSHPGHHTTAAEAEAFLISRPWFIFQLEMAEEAHRYMRLSNEGHGRYSYSVQDQVIKWWKERGDWRDEFNKSNCVTAWKWRHESPSPEPEDLAPLNPMKENPLDVAAEMEFTPSEIDELETINLPRSDQPQGFWVAKMHDYTRYNFPGMMADVQAEAAQVEKERQAYRARMRAEGQEPRLHPAAEFFLKKHGALHMLGRPPPAENEEVSELQEHAASPPSRTRGLRPRQPRDQVHESQEQGESLPPLPRRSARIAAKKRPAESSPIQTVPNKRSKVAVAPKPATPVTQSSSRETRNSKARPGPGRPPVKGKTETGVKRGPGRPRKKKGSNIRSAVQTKPQRTTAPARPKKSRDTETDTSNVARKRGRPRKNR</sequence>
<dbReference type="HOGENOM" id="CLU_463859_0_0_1"/>
<dbReference type="InParanoid" id="E9EFS1"/>
<organism evidence="4">
    <name type="scientific">Metarhizium acridum (strain CQMa 102)</name>
    <dbReference type="NCBI Taxonomy" id="655827"/>
    <lineage>
        <taxon>Eukaryota</taxon>
        <taxon>Fungi</taxon>
        <taxon>Dikarya</taxon>
        <taxon>Ascomycota</taxon>
        <taxon>Pezizomycotina</taxon>
        <taxon>Sordariomycetes</taxon>
        <taxon>Hypocreomycetidae</taxon>
        <taxon>Hypocreales</taxon>
        <taxon>Clavicipitaceae</taxon>
        <taxon>Metarhizium</taxon>
    </lineage>
</organism>
<feature type="region of interest" description="Disordered" evidence="2">
    <location>
        <begin position="37"/>
        <end position="57"/>
    </location>
</feature>
<reference evidence="3 4" key="1">
    <citation type="journal article" date="2011" name="PLoS Genet.">
        <title>Genome sequencing and comparative transcriptomics of the model entomopathogenic fungi Metarhizium anisopliae and M. acridum.</title>
        <authorList>
            <person name="Gao Q."/>
            <person name="Jin K."/>
            <person name="Ying S.H."/>
            <person name="Zhang Y."/>
            <person name="Xiao G."/>
            <person name="Shang Y."/>
            <person name="Duan Z."/>
            <person name="Hu X."/>
            <person name="Xie X.Q."/>
            <person name="Zhou G."/>
            <person name="Peng G."/>
            <person name="Luo Z."/>
            <person name="Huang W."/>
            <person name="Wang B."/>
            <person name="Fang W."/>
            <person name="Wang S."/>
            <person name="Zhong Y."/>
            <person name="Ma L.J."/>
            <person name="St Leger R.J."/>
            <person name="Zhao G.P."/>
            <person name="Pei Y."/>
            <person name="Feng M.G."/>
            <person name="Xia Y."/>
            <person name="Wang C."/>
        </authorList>
    </citation>
    <scope>NUCLEOTIDE SEQUENCE [LARGE SCALE GENOMIC DNA]</scope>
    <source>
        <strain evidence="3 4">CQMa 102</strain>
    </source>
</reference>
<evidence type="ECO:0000313" key="3">
    <source>
        <dbReference type="EMBL" id="EFY85259.1"/>
    </source>
</evidence>
<dbReference type="Proteomes" id="UP000002499">
    <property type="component" value="Unassembled WGS sequence"/>
</dbReference>
<feature type="coiled-coil region" evidence="1">
    <location>
        <begin position="366"/>
        <end position="393"/>
    </location>
</feature>
<feature type="compositionally biased region" description="Basic residues" evidence="2">
    <location>
        <begin position="535"/>
        <end position="545"/>
    </location>
</feature>
<proteinExistence type="predicted"/>
<dbReference type="KEGG" id="maw:19253030"/>
<dbReference type="eggNOG" id="ENOG502SSPQ">
    <property type="taxonomic scope" value="Eukaryota"/>
</dbReference>
<protein>
    <submittedName>
        <fullName evidence="3">Uncharacterized protein</fullName>
    </submittedName>
</protein>
<keyword evidence="4" id="KW-1185">Reference proteome</keyword>
<keyword evidence="1" id="KW-0175">Coiled coil</keyword>
<dbReference type="OMA" id="EMHIANA"/>
<feature type="compositionally biased region" description="Basic and acidic residues" evidence="2">
    <location>
        <begin position="445"/>
        <end position="454"/>
    </location>
</feature>
<evidence type="ECO:0000256" key="2">
    <source>
        <dbReference type="SAM" id="MobiDB-lite"/>
    </source>
</evidence>
<dbReference type="OrthoDB" id="4869601at2759"/>
<gene>
    <name evidence="3" type="ORF">MAC_08719</name>
</gene>
<dbReference type="EMBL" id="GL698584">
    <property type="protein sequence ID" value="EFY85259.1"/>
    <property type="molecule type" value="Genomic_DNA"/>
</dbReference>